<name>A0A917VT00_9ACTN</name>
<reference evidence="2" key="2">
    <citation type="submission" date="2020-09" db="EMBL/GenBank/DDBJ databases">
        <authorList>
            <person name="Sun Q."/>
            <person name="Ohkuma M."/>
        </authorList>
    </citation>
    <scope>NUCLEOTIDE SEQUENCE</scope>
    <source>
        <strain evidence="2">JCM 13064</strain>
    </source>
</reference>
<protein>
    <submittedName>
        <fullName evidence="2">Uncharacterized protein</fullName>
    </submittedName>
</protein>
<feature type="region of interest" description="Disordered" evidence="1">
    <location>
        <begin position="34"/>
        <end position="90"/>
    </location>
</feature>
<evidence type="ECO:0000313" key="3">
    <source>
        <dbReference type="Proteomes" id="UP000645217"/>
    </source>
</evidence>
<dbReference type="RefSeq" id="WP_189166574.1">
    <property type="nucleotide sequence ID" value="NZ_BMNT01000041.1"/>
</dbReference>
<sequence length="219" mass="23178">MSVELGVWYARTPLTPEEATRKYLAGRAAPAAAEATSGTAGQAPAEAESHHAGDIDGQWPAQQPLPQAEGEPLAEAEAEASAPAGGEQVPEGDMQAIFDLLVEEGVVERHAQHGVRPVAQDPPMERVTPLAEVAAFYDALTGEFPDLTEGGYASSPWATPLTVGEEFLVMSIVFPRAAEVCRTVLHLAADRGFVCFDPCPDDLFFAGPEDLLLRGITLS</sequence>
<organism evidence="2 3">
    <name type="scientific">Sphaerisporangium melleum</name>
    <dbReference type="NCBI Taxonomy" id="321316"/>
    <lineage>
        <taxon>Bacteria</taxon>
        <taxon>Bacillati</taxon>
        <taxon>Actinomycetota</taxon>
        <taxon>Actinomycetes</taxon>
        <taxon>Streptosporangiales</taxon>
        <taxon>Streptosporangiaceae</taxon>
        <taxon>Sphaerisporangium</taxon>
    </lineage>
</organism>
<dbReference type="EMBL" id="BMNT01000041">
    <property type="protein sequence ID" value="GGL11123.1"/>
    <property type="molecule type" value="Genomic_DNA"/>
</dbReference>
<dbReference type="AlphaFoldDB" id="A0A917VT00"/>
<evidence type="ECO:0000256" key="1">
    <source>
        <dbReference type="SAM" id="MobiDB-lite"/>
    </source>
</evidence>
<evidence type="ECO:0000313" key="2">
    <source>
        <dbReference type="EMBL" id="GGL11123.1"/>
    </source>
</evidence>
<gene>
    <name evidence="2" type="ORF">GCM10007964_61630</name>
</gene>
<proteinExistence type="predicted"/>
<dbReference type="Proteomes" id="UP000645217">
    <property type="component" value="Unassembled WGS sequence"/>
</dbReference>
<accession>A0A917VT00</accession>
<reference evidence="2" key="1">
    <citation type="journal article" date="2014" name="Int. J. Syst. Evol. Microbiol.">
        <title>Complete genome sequence of Corynebacterium casei LMG S-19264T (=DSM 44701T), isolated from a smear-ripened cheese.</title>
        <authorList>
            <consortium name="US DOE Joint Genome Institute (JGI-PGF)"/>
            <person name="Walter F."/>
            <person name="Albersmeier A."/>
            <person name="Kalinowski J."/>
            <person name="Ruckert C."/>
        </authorList>
    </citation>
    <scope>NUCLEOTIDE SEQUENCE</scope>
    <source>
        <strain evidence="2">JCM 13064</strain>
    </source>
</reference>
<keyword evidence="3" id="KW-1185">Reference proteome</keyword>
<feature type="compositionally biased region" description="Low complexity" evidence="1">
    <location>
        <begin position="34"/>
        <end position="43"/>
    </location>
</feature>
<comment type="caution">
    <text evidence="2">The sequence shown here is derived from an EMBL/GenBank/DDBJ whole genome shotgun (WGS) entry which is preliminary data.</text>
</comment>
<feature type="compositionally biased region" description="Low complexity" evidence="1">
    <location>
        <begin position="79"/>
        <end position="88"/>
    </location>
</feature>